<comment type="caution">
    <text evidence="1">The sequence shown here is derived from an EMBL/GenBank/DDBJ whole genome shotgun (WGS) entry which is preliminary data.</text>
</comment>
<reference evidence="1" key="1">
    <citation type="submission" date="2018-10" db="EMBL/GenBank/DDBJ databases">
        <title>Effector identification in a new, highly contiguous assembly of the strawberry crown rot pathogen Phytophthora cactorum.</title>
        <authorList>
            <person name="Armitage A.D."/>
            <person name="Nellist C.F."/>
            <person name="Bates H."/>
            <person name="Vickerstaff R.J."/>
            <person name="Harrison R.J."/>
        </authorList>
    </citation>
    <scope>NUCLEOTIDE SEQUENCE</scope>
    <source>
        <strain evidence="1">4040</strain>
    </source>
</reference>
<evidence type="ECO:0000313" key="1">
    <source>
        <dbReference type="EMBL" id="KAG2889843.1"/>
    </source>
</evidence>
<dbReference type="Proteomes" id="UP000736787">
    <property type="component" value="Unassembled WGS sequence"/>
</dbReference>
<dbReference type="EMBL" id="RCMK01001694">
    <property type="protein sequence ID" value="KAG2889843.1"/>
    <property type="molecule type" value="Genomic_DNA"/>
</dbReference>
<gene>
    <name evidence="1" type="ORF">PC117_g24611</name>
</gene>
<evidence type="ECO:0000313" key="2">
    <source>
        <dbReference type="Proteomes" id="UP000736787"/>
    </source>
</evidence>
<accession>A0A8T1AYD1</accession>
<proteinExistence type="predicted"/>
<feature type="non-terminal residue" evidence="1">
    <location>
        <position position="1"/>
    </location>
</feature>
<name>A0A8T1AYD1_9STRA</name>
<dbReference type="AlphaFoldDB" id="A0A8T1AYD1"/>
<protein>
    <submittedName>
        <fullName evidence="1">Uncharacterized protein</fullName>
    </submittedName>
</protein>
<sequence>MGQPHHKKYNRCYNLSYVQAFSLRRSTVPWMYSCSGMKDSKILRKQVKALHVLQAAHAHSFKK</sequence>
<organism evidence="1 2">
    <name type="scientific">Phytophthora cactorum</name>
    <dbReference type="NCBI Taxonomy" id="29920"/>
    <lineage>
        <taxon>Eukaryota</taxon>
        <taxon>Sar</taxon>
        <taxon>Stramenopiles</taxon>
        <taxon>Oomycota</taxon>
        <taxon>Peronosporomycetes</taxon>
        <taxon>Peronosporales</taxon>
        <taxon>Peronosporaceae</taxon>
        <taxon>Phytophthora</taxon>
    </lineage>
</organism>